<dbReference type="GO" id="GO:0006817">
    <property type="term" value="P:phosphate ion transport"/>
    <property type="evidence" value="ECO:0007669"/>
    <property type="project" value="UniProtKB-KW"/>
</dbReference>
<evidence type="ECO:0000313" key="9">
    <source>
        <dbReference type="EMBL" id="BAV40512.1"/>
    </source>
</evidence>
<reference evidence="9 10" key="1">
    <citation type="submission" date="2016-08" db="EMBL/GenBank/DDBJ databases">
        <title>Complete genome sequence of Mycobacterium shinshuense, a subspecies of M. ulcerans.</title>
        <authorList>
            <person name="Yoshida M."/>
            <person name="Ogura Y."/>
            <person name="Hayashi T."/>
            <person name="Hoshino Y."/>
        </authorList>
    </citation>
    <scope>NUCLEOTIDE SEQUENCE [LARGE SCALE GENOMIC DNA]</scope>
    <source>
        <strain evidence="10">ATCC 33728</strain>
    </source>
</reference>
<evidence type="ECO:0000256" key="6">
    <source>
        <dbReference type="ARBA" id="ARBA00022592"/>
    </source>
</evidence>
<name>A0A1B4Y0D3_MYCUL</name>
<accession>A0A1B4Y0D3</accession>
<evidence type="ECO:0000256" key="7">
    <source>
        <dbReference type="PIRNR" id="PIRNR003107"/>
    </source>
</evidence>
<comment type="similarity">
    <text evidence="2 7">Belongs to the PhoU family.</text>
</comment>
<dbReference type="PANTHER" id="PTHR42930:SF3">
    <property type="entry name" value="PHOSPHATE-SPECIFIC TRANSPORT SYSTEM ACCESSORY PROTEIN PHOU"/>
    <property type="match status" value="1"/>
</dbReference>
<dbReference type="FunFam" id="1.20.58.220:FF:000004">
    <property type="entry name" value="Phosphate-specific transport system accessory protein PhoU"/>
    <property type="match status" value="1"/>
</dbReference>
<dbReference type="RefSeq" id="WP_096370096.1">
    <property type="nucleotide sequence ID" value="NZ_AP017624.1"/>
</dbReference>
<evidence type="ECO:0000256" key="4">
    <source>
        <dbReference type="ARBA" id="ARBA00022448"/>
    </source>
</evidence>
<organism evidence="9 10">
    <name type="scientific">Mycobacterium ulcerans subsp. shinshuense</name>
    <dbReference type="NCBI Taxonomy" id="1124626"/>
    <lineage>
        <taxon>Bacteria</taxon>
        <taxon>Bacillati</taxon>
        <taxon>Actinomycetota</taxon>
        <taxon>Actinomycetes</taxon>
        <taxon>Mycobacteriales</taxon>
        <taxon>Mycobacteriaceae</taxon>
        <taxon>Mycobacterium</taxon>
        <taxon>Mycobacterium ulcerans group</taxon>
    </lineage>
</organism>
<dbReference type="SUPFAM" id="SSF109755">
    <property type="entry name" value="PhoU-like"/>
    <property type="match status" value="1"/>
</dbReference>
<evidence type="ECO:0000256" key="1">
    <source>
        <dbReference type="ARBA" id="ARBA00004496"/>
    </source>
</evidence>
<comment type="function">
    <text evidence="7">Plays a role in the regulation of phosphate uptake.</text>
</comment>
<comment type="subcellular location">
    <subcellularLocation>
        <location evidence="1 7">Cytoplasm</location>
    </subcellularLocation>
</comment>
<dbReference type="GeneID" id="93435872"/>
<evidence type="ECO:0000259" key="8">
    <source>
        <dbReference type="Pfam" id="PF01895"/>
    </source>
</evidence>
<dbReference type="InterPro" id="IPR028366">
    <property type="entry name" value="PhoU"/>
</dbReference>
<dbReference type="GO" id="GO:0005737">
    <property type="term" value="C:cytoplasm"/>
    <property type="evidence" value="ECO:0007669"/>
    <property type="project" value="UniProtKB-SubCell"/>
</dbReference>
<sequence length="221" mass="24137">MRTAYHEQLADLAARLGEMCGMAGLAMKRATQALLEADAVAADQVIADHEQIVAMRAKIEKDALALLALQQPVVSELRSVFSAAQIIADTERMGALAVHIAKIAQVEYPKQVLPEGVRGCFAEMAKVAIALGDSAKQVLLTRDPKKAALLHDQDDAMDDLHRRLLGVLIDQKWKYGVATGVETALLARFYERFADHAVEVGRRVIFMVTGVLPSEDEISTY</sequence>
<dbReference type="InterPro" id="IPR026022">
    <property type="entry name" value="PhoU_dom"/>
</dbReference>
<dbReference type="GO" id="GO:0030643">
    <property type="term" value="P:intracellular phosphate ion homeostasis"/>
    <property type="evidence" value="ECO:0007669"/>
    <property type="project" value="InterPro"/>
</dbReference>
<comment type="subunit">
    <text evidence="3 7">Homodimer.</text>
</comment>
<evidence type="ECO:0000256" key="2">
    <source>
        <dbReference type="ARBA" id="ARBA00008107"/>
    </source>
</evidence>
<dbReference type="NCBIfam" id="TIGR02135">
    <property type="entry name" value="phoU_full"/>
    <property type="match status" value="1"/>
</dbReference>
<dbReference type="Gene3D" id="1.20.58.220">
    <property type="entry name" value="Phosphate transport system protein phou homolog 2, domain 2"/>
    <property type="match status" value="1"/>
</dbReference>
<keyword evidence="6 7" id="KW-0592">Phosphate transport</keyword>
<keyword evidence="4 7" id="KW-0813">Transport</keyword>
<dbReference type="Proteomes" id="UP000218067">
    <property type="component" value="Chromosome"/>
</dbReference>
<feature type="domain" description="PhoU" evidence="8">
    <location>
        <begin position="17"/>
        <end position="103"/>
    </location>
</feature>
<dbReference type="AlphaFoldDB" id="A0A1B4Y0D3"/>
<dbReference type="EMBL" id="AP017624">
    <property type="protein sequence ID" value="BAV40512.1"/>
    <property type="molecule type" value="Genomic_DNA"/>
</dbReference>
<evidence type="ECO:0000256" key="5">
    <source>
        <dbReference type="ARBA" id="ARBA00022490"/>
    </source>
</evidence>
<evidence type="ECO:0000313" key="10">
    <source>
        <dbReference type="Proteomes" id="UP000218067"/>
    </source>
</evidence>
<dbReference type="PIRSF" id="PIRSF003107">
    <property type="entry name" value="PhoU"/>
    <property type="match status" value="1"/>
</dbReference>
<proteinExistence type="inferred from homology"/>
<dbReference type="Pfam" id="PF01895">
    <property type="entry name" value="PhoU"/>
    <property type="match status" value="2"/>
</dbReference>
<keyword evidence="5 7" id="KW-0963">Cytoplasm</keyword>
<gene>
    <name evidence="9" type="primary">phoY1</name>
    <name evidence="9" type="ORF">SHTP_1229</name>
</gene>
<dbReference type="InterPro" id="IPR038078">
    <property type="entry name" value="PhoU-like_sf"/>
</dbReference>
<feature type="domain" description="PhoU" evidence="8">
    <location>
        <begin position="122"/>
        <end position="204"/>
    </location>
</feature>
<evidence type="ECO:0000256" key="3">
    <source>
        <dbReference type="ARBA" id="ARBA00011738"/>
    </source>
</evidence>
<dbReference type="PANTHER" id="PTHR42930">
    <property type="entry name" value="PHOSPHATE-SPECIFIC TRANSPORT SYSTEM ACCESSORY PROTEIN PHOU"/>
    <property type="match status" value="1"/>
</dbReference>
<protein>
    <recommendedName>
        <fullName evidence="7">Phosphate-specific transport system accessory protein PhoU</fullName>
    </recommendedName>
</protein>
<dbReference type="GO" id="GO:0045936">
    <property type="term" value="P:negative regulation of phosphate metabolic process"/>
    <property type="evidence" value="ECO:0007669"/>
    <property type="project" value="InterPro"/>
</dbReference>